<dbReference type="Gene3D" id="3.60.10.10">
    <property type="entry name" value="Endonuclease/exonuclease/phosphatase"/>
    <property type="match status" value="1"/>
</dbReference>
<comment type="caution">
    <text evidence="2">The sequence shown here is derived from an EMBL/GenBank/DDBJ whole genome shotgun (WGS) entry which is preliminary data.</text>
</comment>
<dbReference type="PANTHER" id="PTHR33710:SF78">
    <property type="entry name" value="ENDONUCLEASE_EXONUCLEASE_PHOSPHATASE DOMAIN-CONTAINING PROTEIN"/>
    <property type="match status" value="1"/>
</dbReference>
<dbReference type="InterPro" id="IPR005135">
    <property type="entry name" value="Endo/exonuclease/phosphatase"/>
</dbReference>
<proteinExistence type="predicted"/>
<dbReference type="SUPFAM" id="SSF56219">
    <property type="entry name" value="DNase I-like"/>
    <property type="match status" value="1"/>
</dbReference>
<sequence>MLVLVGLLETKIKSNKIDQVAAKLFGGWSYTTNLVEHYNGRIWIIWRPYNYKVNTIDTTAQHITCEVFYIPLQLSFALTFVYAFNTREERKGLWSNLVAYHRGCHKPWMILGDFNSVLREEDRIRGNPITWADIVDFHTCIEECELIEFPHAGSKYTWNDKGSNQRIFSKLDWIFTNNRWLDTMPSCRAIYLPEVINDHCPAKITWMTEGPREKKQFHYCNVWAQHPNFTRVVQEVWSEYVGMYASTYVDGTRSST</sequence>
<name>A0ABQ7UQR5_SOLTU</name>
<organism evidence="2 3">
    <name type="scientific">Solanum tuberosum</name>
    <name type="common">Potato</name>
    <dbReference type="NCBI Taxonomy" id="4113"/>
    <lineage>
        <taxon>Eukaryota</taxon>
        <taxon>Viridiplantae</taxon>
        <taxon>Streptophyta</taxon>
        <taxon>Embryophyta</taxon>
        <taxon>Tracheophyta</taxon>
        <taxon>Spermatophyta</taxon>
        <taxon>Magnoliopsida</taxon>
        <taxon>eudicotyledons</taxon>
        <taxon>Gunneridae</taxon>
        <taxon>Pentapetalae</taxon>
        <taxon>asterids</taxon>
        <taxon>lamiids</taxon>
        <taxon>Solanales</taxon>
        <taxon>Solanaceae</taxon>
        <taxon>Solanoideae</taxon>
        <taxon>Solaneae</taxon>
        <taxon>Solanum</taxon>
    </lineage>
</organism>
<dbReference type="Pfam" id="PF03372">
    <property type="entry name" value="Exo_endo_phos"/>
    <property type="match status" value="1"/>
</dbReference>
<feature type="domain" description="Endonuclease/exonuclease/phosphatase" evidence="1">
    <location>
        <begin position="4"/>
        <end position="181"/>
    </location>
</feature>
<dbReference type="EMBL" id="JAIVGD010000018">
    <property type="protein sequence ID" value="KAH0754182.1"/>
    <property type="molecule type" value="Genomic_DNA"/>
</dbReference>
<dbReference type="PANTHER" id="PTHR33710">
    <property type="entry name" value="BNAC02G09200D PROTEIN"/>
    <property type="match status" value="1"/>
</dbReference>
<evidence type="ECO:0000313" key="3">
    <source>
        <dbReference type="Proteomes" id="UP000826656"/>
    </source>
</evidence>
<evidence type="ECO:0000259" key="1">
    <source>
        <dbReference type="Pfam" id="PF03372"/>
    </source>
</evidence>
<keyword evidence="3" id="KW-1185">Reference proteome</keyword>
<accession>A0ABQ7UQR5</accession>
<protein>
    <recommendedName>
        <fullName evidence="1">Endonuclease/exonuclease/phosphatase domain-containing protein</fullName>
    </recommendedName>
</protein>
<gene>
    <name evidence="2" type="ORF">KY290_024452</name>
</gene>
<reference evidence="2 3" key="1">
    <citation type="journal article" date="2021" name="bioRxiv">
        <title>Chromosome-scale and haplotype-resolved genome assembly of a tetraploid potato cultivar.</title>
        <authorList>
            <person name="Sun H."/>
            <person name="Jiao W.-B."/>
            <person name="Krause K."/>
            <person name="Campoy J.A."/>
            <person name="Goel M."/>
            <person name="Folz-Donahue K."/>
            <person name="Kukat C."/>
            <person name="Huettel B."/>
            <person name="Schneeberger K."/>
        </authorList>
    </citation>
    <scope>NUCLEOTIDE SEQUENCE [LARGE SCALE GENOMIC DNA]</scope>
    <source>
        <strain evidence="2">SolTubOtavaFocal</strain>
        <tissue evidence="2">Leaves</tissue>
    </source>
</reference>
<dbReference type="InterPro" id="IPR036691">
    <property type="entry name" value="Endo/exonu/phosph_ase_sf"/>
</dbReference>
<dbReference type="Proteomes" id="UP000826656">
    <property type="component" value="Unassembled WGS sequence"/>
</dbReference>
<evidence type="ECO:0000313" key="2">
    <source>
        <dbReference type="EMBL" id="KAH0754182.1"/>
    </source>
</evidence>